<feature type="compositionally biased region" description="Basic residues" evidence="7">
    <location>
        <begin position="176"/>
        <end position="186"/>
    </location>
</feature>
<feature type="compositionally biased region" description="Polar residues" evidence="7">
    <location>
        <begin position="200"/>
        <end position="211"/>
    </location>
</feature>
<comment type="caution">
    <text evidence="9">The sequence shown here is derived from an EMBL/GenBank/DDBJ whole genome shotgun (WGS) entry which is preliminary data.</text>
</comment>
<dbReference type="GO" id="GO:0045892">
    <property type="term" value="P:negative regulation of DNA-templated transcription"/>
    <property type="evidence" value="ECO:0007669"/>
    <property type="project" value="UniProtKB-UniRule"/>
</dbReference>
<protein>
    <recommendedName>
        <fullName evidence="6">Transcription repressor</fullName>
    </recommendedName>
    <alternativeName>
        <fullName evidence="6">Ovate family protein</fullName>
    </alternativeName>
</protein>
<reference evidence="9" key="1">
    <citation type="journal article" date="2023" name="Plant J.">
        <title>Genome sequences and population genomics provide insights into the demographic history, inbreeding, and mutation load of two 'living fossil' tree species of Dipteronia.</title>
        <authorList>
            <person name="Feng Y."/>
            <person name="Comes H.P."/>
            <person name="Chen J."/>
            <person name="Zhu S."/>
            <person name="Lu R."/>
            <person name="Zhang X."/>
            <person name="Li P."/>
            <person name="Qiu J."/>
            <person name="Olsen K.M."/>
            <person name="Qiu Y."/>
        </authorList>
    </citation>
    <scope>NUCLEOTIDE SEQUENCE</scope>
    <source>
        <strain evidence="9">NBL</strain>
    </source>
</reference>
<keyword evidence="2 6" id="KW-0678">Repressor</keyword>
<evidence type="ECO:0000256" key="4">
    <source>
        <dbReference type="ARBA" id="ARBA00023163"/>
    </source>
</evidence>
<sequence length="387" mass="44011">MGKRFKVRISRIIPSSLQCCRSKDPNLLPSNPVPSFLRLSPVNPNPITLHFSPTTSSSKTKAKTHHDHSSLKRHVTSAIISFACGLRSRSSPSRSQLYVFSGTDHTGSPPPTPGFHWEEDERFHVIAKVFEEETTTTMATTPRQKIYNSSASGYTSPDDYEDDVVFPPLPQILTERRKRRSAKKKTTPQPPQQQQPKARVSTSSSVDTELFTSIKDEETETLVSSSRSFSTDSSSEFNPQLETIRETPFKRSKRCVSKNGKKTETKKNNNGGGRRTSLSSPETESSPARLSMFLQRLIPCTVDGKVRESFAVVKKSQDPYEDFRRSMMEMILEKQMFEEKELEQLLHCFLTLNSRQHHKVIVEAFSEIWEALFYQRFSSFRVSTSSK</sequence>
<evidence type="ECO:0000256" key="3">
    <source>
        <dbReference type="ARBA" id="ARBA00023015"/>
    </source>
</evidence>
<dbReference type="EMBL" id="JANJYJ010000003">
    <property type="protein sequence ID" value="KAK3224085.1"/>
    <property type="molecule type" value="Genomic_DNA"/>
</dbReference>
<feature type="compositionally biased region" description="Basic residues" evidence="7">
    <location>
        <begin position="250"/>
        <end position="260"/>
    </location>
</feature>
<keyword evidence="5 6" id="KW-0539">Nucleus</keyword>
<evidence type="ECO:0000256" key="2">
    <source>
        <dbReference type="ARBA" id="ARBA00022491"/>
    </source>
</evidence>
<feature type="compositionally biased region" description="Low complexity" evidence="7">
    <location>
        <begin position="275"/>
        <end position="285"/>
    </location>
</feature>
<dbReference type="PANTHER" id="PTHR33057:SF90">
    <property type="entry name" value="TRANSCRIPTION REPRESSOR OFP7"/>
    <property type="match status" value="1"/>
</dbReference>
<feature type="compositionally biased region" description="Low complexity" evidence="7">
    <location>
        <begin position="224"/>
        <end position="235"/>
    </location>
</feature>
<keyword evidence="3 6" id="KW-0805">Transcription regulation</keyword>
<keyword evidence="4 6" id="KW-0804">Transcription</keyword>
<evidence type="ECO:0000313" key="10">
    <source>
        <dbReference type="Proteomes" id="UP001281410"/>
    </source>
</evidence>
<gene>
    <name evidence="9" type="ORF">Dsin_011110</name>
</gene>
<dbReference type="InterPro" id="IPR006458">
    <property type="entry name" value="Ovate_C"/>
</dbReference>
<keyword evidence="10" id="KW-1185">Reference proteome</keyword>
<organism evidence="9 10">
    <name type="scientific">Dipteronia sinensis</name>
    <dbReference type="NCBI Taxonomy" id="43782"/>
    <lineage>
        <taxon>Eukaryota</taxon>
        <taxon>Viridiplantae</taxon>
        <taxon>Streptophyta</taxon>
        <taxon>Embryophyta</taxon>
        <taxon>Tracheophyta</taxon>
        <taxon>Spermatophyta</taxon>
        <taxon>Magnoliopsida</taxon>
        <taxon>eudicotyledons</taxon>
        <taxon>Gunneridae</taxon>
        <taxon>Pentapetalae</taxon>
        <taxon>rosids</taxon>
        <taxon>malvids</taxon>
        <taxon>Sapindales</taxon>
        <taxon>Sapindaceae</taxon>
        <taxon>Hippocastanoideae</taxon>
        <taxon>Acereae</taxon>
        <taxon>Dipteronia</taxon>
    </lineage>
</organism>
<feature type="domain" description="OVATE" evidence="8">
    <location>
        <begin position="312"/>
        <end position="371"/>
    </location>
</feature>
<feature type="compositionally biased region" description="Basic residues" evidence="7">
    <location>
        <begin position="60"/>
        <end position="70"/>
    </location>
</feature>
<evidence type="ECO:0000256" key="5">
    <source>
        <dbReference type="ARBA" id="ARBA00023242"/>
    </source>
</evidence>
<dbReference type="InterPro" id="IPR038933">
    <property type="entry name" value="Ovate"/>
</dbReference>
<feature type="compositionally biased region" description="Polar residues" evidence="7">
    <location>
        <begin position="142"/>
        <end position="155"/>
    </location>
</feature>
<dbReference type="Pfam" id="PF04844">
    <property type="entry name" value="Ovate"/>
    <property type="match status" value="1"/>
</dbReference>
<evidence type="ECO:0000256" key="1">
    <source>
        <dbReference type="ARBA" id="ARBA00004123"/>
    </source>
</evidence>
<dbReference type="AlphaFoldDB" id="A0AAE0AUQ8"/>
<feature type="region of interest" description="Disordered" evidence="7">
    <location>
        <begin position="134"/>
        <end position="285"/>
    </location>
</feature>
<feature type="region of interest" description="Disordered" evidence="7">
    <location>
        <begin position="51"/>
        <end position="70"/>
    </location>
</feature>
<evidence type="ECO:0000256" key="6">
    <source>
        <dbReference type="RuleBase" id="RU367028"/>
    </source>
</evidence>
<evidence type="ECO:0000259" key="8">
    <source>
        <dbReference type="PROSITE" id="PS51754"/>
    </source>
</evidence>
<dbReference type="GO" id="GO:0005634">
    <property type="term" value="C:nucleus"/>
    <property type="evidence" value="ECO:0007669"/>
    <property type="project" value="UniProtKB-SubCell"/>
</dbReference>
<dbReference type="Proteomes" id="UP001281410">
    <property type="component" value="Unassembled WGS sequence"/>
</dbReference>
<evidence type="ECO:0000256" key="7">
    <source>
        <dbReference type="SAM" id="MobiDB-lite"/>
    </source>
</evidence>
<dbReference type="PROSITE" id="PS51754">
    <property type="entry name" value="OVATE"/>
    <property type="match status" value="1"/>
</dbReference>
<dbReference type="PANTHER" id="PTHR33057">
    <property type="entry name" value="TRANSCRIPTION REPRESSOR OFP7-RELATED"/>
    <property type="match status" value="1"/>
</dbReference>
<proteinExistence type="predicted"/>
<name>A0AAE0AUQ8_9ROSI</name>
<comment type="subcellular location">
    <subcellularLocation>
        <location evidence="1 6">Nucleus</location>
    </subcellularLocation>
</comment>
<accession>A0AAE0AUQ8</accession>
<dbReference type="NCBIfam" id="TIGR01568">
    <property type="entry name" value="A_thal_3678"/>
    <property type="match status" value="1"/>
</dbReference>
<comment type="function">
    <text evidence="6">Transcriptional repressor that regulates multiple aspects of plant growth and development.</text>
</comment>
<evidence type="ECO:0000313" key="9">
    <source>
        <dbReference type="EMBL" id="KAK3224085.1"/>
    </source>
</evidence>